<comment type="subcellular location">
    <subcellularLocation>
        <location evidence="1">Cell membrane</location>
        <topology evidence="1">Multi-pass membrane protein</topology>
    </subcellularLocation>
</comment>
<feature type="transmembrane region" description="Helical" evidence="12">
    <location>
        <begin position="127"/>
        <end position="146"/>
    </location>
</feature>
<evidence type="ECO:0000256" key="13">
    <source>
        <dbReference type="SAM" id="MobiDB-lite"/>
    </source>
</evidence>
<dbReference type="Pfam" id="PF01654">
    <property type="entry name" value="Cyt_bd_oxida_I"/>
    <property type="match status" value="1"/>
</dbReference>
<dbReference type="GO" id="GO:0016682">
    <property type="term" value="F:oxidoreductase activity, acting on diphenols and related substances as donors, oxygen as acceptor"/>
    <property type="evidence" value="ECO:0007669"/>
    <property type="project" value="TreeGrafter"/>
</dbReference>
<protein>
    <submittedName>
        <fullName evidence="14">Cytochrome ubiquinol oxidase subunit I</fullName>
    </submittedName>
</protein>
<dbReference type="RefSeq" id="WP_162451149.1">
    <property type="nucleotide sequence ID" value="NZ_WLZY01000005.1"/>
</dbReference>
<feature type="transmembrane region" description="Helical" evidence="12">
    <location>
        <begin position="91"/>
        <end position="115"/>
    </location>
</feature>
<keyword evidence="4 12" id="KW-1003">Cell membrane</keyword>
<feature type="region of interest" description="Disordered" evidence="13">
    <location>
        <begin position="462"/>
        <end position="501"/>
    </location>
</feature>
<keyword evidence="3 12" id="KW-0813">Transport</keyword>
<evidence type="ECO:0000256" key="10">
    <source>
        <dbReference type="ARBA" id="ARBA00023004"/>
    </source>
</evidence>
<evidence type="ECO:0000256" key="3">
    <source>
        <dbReference type="ARBA" id="ARBA00022448"/>
    </source>
</evidence>
<keyword evidence="5 12" id="KW-0349">Heme</keyword>
<gene>
    <name evidence="14" type="ORF">F7O44_15345</name>
</gene>
<evidence type="ECO:0000256" key="2">
    <source>
        <dbReference type="ARBA" id="ARBA00009819"/>
    </source>
</evidence>
<keyword evidence="11 12" id="KW-0472">Membrane</keyword>
<feature type="transmembrane region" description="Helical" evidence="12">
    <location>
        <begin position="230"/>
        <end position="249"/>
    </location>
</feature>
<accession>A0A7K3M558</accession>
<evidence type="ECO:0000256" key="6">
    <source>
        <dbReference type="ARBA" id="ARBA00022692"/>
    </source>
</evidence>
<feature type="transmembrane region" description="Helical" evidence="12">
    <location>
        <begin position="426"/>
        <end position="449"/>
    </location>
</feature>
<evidence type="ECO:0000256" key="9">
    <source>
        <dbReference type="ARBA" id="ARBA00022989"/>
    </source>
</evidence>
<dbReference type="GO" id="GO:0020037">
    <property type="term" value="F:heme binding"/>
    <property type="evidence" value="ECO:0007669"/>
    <property type="project" value="TreeGrafter"/>
</dbReference>
<feature type="transmembrane region" description="Helical" evidence="12">
    <location>
        <begin position="375"/>
        <end position="397"/>
    </location>
</feature>
<evidence type="ECO:0000256" key="12">
    <source>
        <dbReference type="PIRNR" id="PIRNR006446"/>
    </source>
</evidence>
<sequence>MDVVDLARWQFGITTVVHYFFVPFTISMAFLVAIMQTIWMRTQDERWLRLAKFFGKLLLINLAVGIVTGLVQEFQFGLNWSDFSRFVGDIFGAPLAMEALLAFYLESVFVGVWIFGWGRIPPKVHLAAIWVTACATLFSAYFILAANSFMQNPVGYEINEEAGRAELTDFWAVLTNKVTLITFPHTIFAAFLVGGGVVAGIAMWHLVQGRREPVMGEPGGASDAGVFRKALRIGAITVLIGGVGTAVTGDIQSKVMTEVQPMKMAAAEALYETQEAAPYSLFTVGSLDGSRALYSIEIPYLLSFLSTGSFEGEVQGIDDIQEEYQELYGPGDYAPNIPATYWTFRLMIGFGGLAAAIAAWQLWSTRRGRVPTSAWALRAAVVLPFLPLAANTFGWIFTEIGRQPWLVFGLMPTASGVTPGSTAGSVFATLAAFTVLYAGLTWLWIWLLVKYARPGLPDISAEARWGRGRSGEPAAGPGGDDVDGLQPDPDDDADQPLTFAY</sequence>
<dbReference type="InterPro" id="IPR002585">
    <property type="entry name" value="Cyt-d_ubiquinol_oxidase_su_1"/>
</dbReference>
<evidence type="ECO:0000313" key="14">
    <source>
        <dbReference type="EMBL" id="NDL58443.1"/>
    </source>
</evidence>
<keyword evidence="6 12" id="KW-0812">Transmembrane</keyword>
<feature type="transmembrane region" description="Helical" evidence="12">
    <location>
        <begin position="187"/>
        <end position="207"/>
    </location>
</feature>
<feature type="transmembrane region" description="Helical" evidence="12">
    <location>
        <begin position="53"/>
        <end position="71"/>
    </location>
</feature>
<feature type="transmembrane region" description="Helical" evidence="12">
    <location>
        <begin position="20"/>
        <end position="41"/>
    </location>
</feature>
<dbReference type="GO" id="GO:0046872">
    <property type="term" value="F:metal ion binding"/>
    <property type="evidence" value="ECO:0007669"/>
    <property type="project" value="UniProtKB-UniRule"/>
</dbReference>
<keyword evidence="9 12" id="KW-1133">Transmembrane helix</keyword>
<dbReference type="PIRSF" id="PIRSF006446">
    <property type="entry name" value="Cyt_quinol_oxidase_1"/>
    <property type="match status" value="1"/>
</dbReference>
<comment type="similarity">
    <text evidence="2 12">Belongs to the cytochrome ubiquinol oxidase subunit 1 family.</text>
</comment>
<evidence type="ECO:0000313" key="15">
    <source>
        <dbReference type="Proteomes" id="UP000460435"/>
    </source>
</evidence>
<dbReference type="AlphaFoldDB" id="A0A7K3M558"/>
<keyword evidence="7 12" id="KW-0479">Metal-binding</keyword>
<dbReference type="Proteomes" id="UP000460435">
    <property type="component" value="Unassembled WGS sequence"/>
</dbReference>
<evidence type="ECO:0000256" key="8">
    <source>
        <dbReference type="ARBA" id="ARBA00022982"/>
    </source>
</evidence>
<dbReference type="PANTHER" id="PTHR30365:SF15">
    <property type="entry name" value="CYTOCHROME BD UBIQUINOL OXIDASE SUBUNIT 1"/>
    <property type="match status" value="1"/>
</dbReference>
<keyword evidence="10 12" id="KW-0408">Iron</keyword>
<organism evidence="14 15">
    <name type="scientific">Phytoactinopolyspora mesophila</name>
    <dbReference type="NCBI Taxonomy" id="2650750"/>
    <lineage>
        <taxon>Bacteria</taxon>
        <taxon>Bacillati</taxon>
        <taxon>Actinomycetota</taxon>
        <taxon>Actinomycetes</taxon>
        <taxon>Jiangellales</taxon>
        <taxon>Jiangellaceae</taxon>
        <taxon>Phytoactinopolyspora</taxon>
    </lineage>
</organism>
<evidence type="ECO:0000256" key="4">
    <source>
        <dbReference type="ARBA" id="ARBA00022475"/>
    </source>
</evidence>
<keyword evidence="8 12" id="KW-0249">Electron transport</keyword>
<name>A0A7K3M558_9ACTN</name>
<dbReference type="EMBL" id="WLZY01000005">
    <property type="protein sequence ID" value="NDL58443.1"/>
    <property type="molecule type" value="Genomic_DNA"/>
</dbReference>
<feature type="compositionally biased region" description="Acidic residues" evidence="13">
    <location>
        <begin position="480"/>
        <end position="494"/>
    </location>
</feature>
<evidence type="ECO:0000256" key="1">
    <source>
        <dbReference type="ARBA" id="ARBA00004651"/>
    </source>
</evidence>
<dbReference type="PANTHER" id="PTHR30365">
    <property type="entry name" value="CYTOCHROME D UBIQUINOL OXIDASE"/>
    <property type="match status" value="1"/>
</dbReference>
<proteinExistence type="inferred from homology"/>
<feature type="transmembrane region" description="Helical" evidence="12">
    <location>
        <begin position="342"/>
        <end position="363"/>
    </location>
</feature>
<comment type="caution">
    <text evidence="14">The sequence shown here is derived from an EMBL/GenBank/DDBJ whole genome shotgun (WGS) entry which is preliminary data.</text>
</comment>
<dbReference type="GO" id="GO:0019646">
    <property type="term" value="P:aerobic electron transport chain"/>
    <property type="evidence" value="ECO:0007669"/>
    <property type="project" value="InterPro"/>
</dbReference>
<evidence type="ECO:0000256" key="7">
    <source>
        <dbReference type="ARBA" id="ARBA00022723"/>
    </source>
</evidence>
<dbReference type="GO" id="GO:0005886">
    <property type="term" value="C:plasma membrane"/>
    <property type="evidence" value="ECO:0007669"/>
    <property type="project" value="UniProtKB-SubCell"/>
</dbReference>
<dbReference type="GO" id="GO:0009055">
    <property type="term" value="F:electron transfer activity"/>
    <property type="evidence" value="ECO:0007669"/>
    <property type="project" value="UniProtKB-UniRule"/>
</dbReference>
<reference evidence="14 15" key="1">
    <citation type="submission" date="2019-11" db="EMBL/GenBank/DDBJ databases">
        <authorList>
            <person name="Li X.-J."/>
            <person name="Feng X.-M."/>
        </authorList>
    </citation>
    <scope>NUCLEOTIDE SEQUENCE [LARGE SCALE GENOMIC DNA]</scope>
    <source>
        <strain evidence="14 15">XMNu-373</strain>
    </source>
</reference>
<evidence type="ECO:0000256" key="11">
    <source>
        <dbReference type="ARBA" id="ARBA00023136"/>
    </source>
</evidence>
<keyword evidence="15" id="KW-1185">Reference proteome</keyword>
<evidence type="ECO:0000256" key="5">
    <source>
        <dbReference type="ARBA" id="ARBA00022617"/>
    </source>
</evidence>
<dbReference type="GO" id="GO:0070069">
    <property type="term" value="C:cytochrome complex"/>
    <property type="evidence" value="ECO:0007669"/>
    <property type="project" value="UniProtKB-UniRule"/>
</dbReference>